<dbReference type="AlphaFoldDB" id="A0A553SLU6"/>
<dbReference type="SUPFAM" id="SSF56784">
    <property type="entry name" value="HAD-like"/>
    <property type="match status" value="1"/>
</dbReference>
<keyword evidence="2" id="KW-0378">Hydrolase</keyword>
<dbReference type="Gene3D" id="3.90.1470.20">
    <property type="match status" value="1"/>
</dbReference>
<dbReference type="NCBIfam" id="TIGR01488">
    <property type="entry name" value="HAD-SF-IB"/>
    <property type="match status" value="1"/>
</dbReference>
<dbReference type="Gene3D" id="3.40.50.1000">
    <property type="entry name" value="HAD superfamily/HAD-like"/>
    <property type="match status" value="1"/>
</dbReference>
<dbReference type="InterPro" id="IPR050582">
    <property type="entry name" value="HAD-like_SerB"/>
</dbReference>
<protein>
    <submittedName>
        <fullName evidence="3">2,3-diketo-5-methylthio-1-phosphopentane phosphatase</fullName>
    </submittedName>
</protein>
<name>A0A553SLU6_NIACI</name>
<proteinExistence type="inferred from homology"/>
<dbReference type="NCBIfam" id="TIGR01489">
    <property type="entry name" value="DKMTPPase-SF"/>
    <property type="match status" value="1"/>
</dbReference>
<evidence type="ECO:0000313" key="4">
    <source>
        <dbReference type="Proteomes" id="UP000319837"/>
    </source>
</evidence>
<accession>A0A553SLU6</accession>
<evidence type="ECO:0000313" key="3">
    <source>
        <dbReference type="EMBL" id="TRZ37960.1"/>
    </source>
</evidence>
<dbReference type="EMBL" id="RIBP01000004">
    <property type="protein sequence ID" value="TRZ37960.1"/>
    <property type="molecule type" value="Genomic_DNA"/>
</dbReference>
<reference evidence="4" key="1">
    <citation type="submission" date="2018-10" db="EMBL/GenBank/DDBJ databases">
        <title>FDA dAtabase for Regulatory Grade micrObial Sequences (FDA-ARGOS): Supporting development and validation of Infectious Disease Dx tests.</title>
        <authorList>
            <person name="Minogue T."/>
            <person name="Wolcott M."/>
            <person name="Wasieloski L."/>
            <person name="Aguilar W."/>
            <person name="Moore D."/>
            <person name="Tallon L."/>
            <person name="Sadzewicz L."/>
            <person name="Sengamalay N."/>
            <person name="Ott S."/>
            <person name="Godinez A."/>
            <person name="Nagaraj S."/>
            <person name="Vavikolanu K."/>
            <person name="Vyas G."/>
            <person name="Nadendla S."/>
            <person name="George J."/>
            <person name="Sichtig H."/>
        </authorList>
    </citation>
    <scope>NUCLEOTIDE SEQUENCE [LARGE SCALE GENOMIC DNA]</scope>
    <source>
        <strain evidence="4">FDAARGOS_343</strain>
    </source>
</reference>
<dbReference type="Proteomes" id="UP000319837">
    <property type="component" value="Unassembled WGS sequence"/>
</dbReference>
<sequence>MKKWAFVSDFDGTISKKDFYWIVIERYFPEGKELYKEWKNGSIKDIDFLSTVFGAIHQEEEQIIQDVHGIPIDEYVPAFIKAVQQSGGDFYILSAGTDYYIKHIIEKYKLENVVVLSNEGVFKDKNIQLNINKEDWKYSERYGIDKAIVIQKLKEDYEKVYFAGDSEPDSHPAAFADRTYARDVLKELLAERNIDFIPFESFCEIEAHLIKTGQISEK</sequence>
<dbReference type="RefSeq" id="WP_185766241.1">
    <property type="nucleotide sequence ID" value="NZ_RIBP01000004.1"/>
</dbReference>
<dbReference type="GO" id="GO:0016791">
    <property type="term" value="F:phosphatase activity"/>
    <property type="evidence" value="ECO:0007669"/>
    <property type="project" value="InterPro"/>
</dbReference>
<comment type="caution">
    <text evidence="3">The sequence shown here is derived from an EMBL/GenBank/DDBJ whole genome shotgun (WGS) entry which is preliminary data.</text>
</comment>
<gene>
    <name evidence="3" type="ORF">CEQ21_21320</name>
</gene>
<dbReference type="InterPro" id="IPR006384">
    <property type="entry name" value="HAD_hydro_PyrdxlP_Pase-like"/>
</dbReference>
<evidence type="ECO:0000256" key="2">
    <source>
        <dbReference type="ARBA" id="ARBA00022801"/>
    </source>
</evidence>
<comment type="similarity">
    <text evidence="1">Belongs to the HAD-like hydrolase superfamily. SerB family.</text>
</comment>
<organism evidence="3 4">
    <name type="scientific">Niallia circulans</name>
    <name type="common">Bacillus circulans</name>
    <dbReference type="NCBI Taxonomy" id="1397"/>
    <lineage>
        <taxon>Bacteria</taxon>
        <taxon>Bacillati</taxon>
        <taxon>Bacillota</taxon>
        <taxon>Bacilli</taxon>
        <taxon>Bacillales</taxon>
        <taxon>Bacillaceae</taxon>
        <taxon>Niallia</taxon>
    </lineage>
</organism>
<dbReference type="PANTHER" id="PTHR43344">
    <property type="entry name" value="PHOSPHOSERINE PHOSPHATASE"/>
    <property type="match status" value="1"/>
</dbReference>
<dbReference type="InterPro" id="IPR023214">
    <property type="entry name" value="HAD_sf"/>
</dbReference>
<dbReference type="InterPro" id="IPR036412">
    <property type="entry name" value="HAD-like_sf"/>
</dbReference>
<evidence type="ECO:0000256" key="1">
    <source>
        <dbReference type="ARBA" id="ARBA00009184"/>
    </source>
</evidence>